<comment type="similarity">
    <text evidence="2">Belongs to the peptidase S49 family.</text>
</comment>
<dbReference type="GO" id="GO:0016020">
    <property type="term" value="C:membrane"/>
    <property type="evidence" value="ECO:0007669"/>
    <property type="project" value="UniProtKB-SubCell"/>
</dbReference>
<feature type="domain" description="Peptidase S49" evidence="8">
    <location>
        <begin position="366"/>
        <end position="518"/>
    </location>
</feature>
<evidence type="ECO:0000256" key="3">
    <source>
        <dbReference type="ARBA" id="ARBA00022670"/>
    </source>
</evidence>
<feature type="active site" description="Proton donor/acceptor" evidence="7">
    <location>
        <position position="187"/>
    </location>
</feature>
<dbReference type="eggNOG" id="COG0616">
    <property type="taxonomic scope" value="Bacteria"/>
</dbReference>
<dbReference type="RefSeq" id="WP_018081804.1">
    <property type="nucleotide sequence ID" value="NZ_AQWM01000008.1"/>
</dbReference>
<dbReference type="SUPFAM" id="SSF52096">
    <property type="entry name" value="ClpP/crotonase"/>
    <property type="match status" value="2"/>
</dbReference>
<protein>
    <recommendedName>
        <fullName evidence="8">Peptidase S49 domain-containing protein</fullName>
    </recommendedName>
</protein>
<evidence type="ECO:0000256" key="4">
    <source>
        <dbReference type="ARBA" id="ARBA00022801"/>
    </source>
</evidence>
<name>V4PI55_9CAUL</name>
<dbReference type="NCBIfam" id="TIGR00706">
    <property type="entry name" value="SppA_dom"/>
    <property type="match status" value="1"/>
</dbReference>
<organism evidence="9 10">
    <name type="scientific">Asticcacaulis benevestitus DSM 16100 = ATCC BAA-896</name>
    <dbReference type="NCBI Taxonomy" id="1121022"/>
    <lineage>
        <taxon>Bacteria</taxon>
        <taxon>Pseudomonadati</taxon>
        <taxon>Pseudomonadota</taxon>
        <taxon>Alphaproteobacteria</taxon>
        <taxon>Caulobacterales</taxon>
        <taxon>Caulobacteraceae</taxon>
        <taxon>Asticcacaulis</taxon>
    </lineage>
</organism>
<dbReference type="CDD" id="cd07018">
    <property type="entry name" value="S49_SppA_67K_type"/>
    <property type="match status" value="1"/>
</dbReference>
<dbReference type="InterPro" id="IPR004634">
    <property type="entry name" value="Pept_S49_pIV"/>
</dbReference>
<dbReference type="InterPro" id="IPR047272">
    <property type="entry name" value="S49_SppA_C"/>
</dbReference>
<gene>
    <name evidence="9" type="ORF">ABENE_17630</name>
</gene>
<evidence type="ECO:0000256" key="1">
    <source>
        <dbReference type="ARBA" id="ARBA00004370"/>
    </source>
</evidence>
<dbReference type="Pfam" id="PF01343">
    <property type="entry name" value="Peptidase_S49"/>
    <property type="match status" value="2"/>
</dbReference>
<keyword evidence="6" id="KW-0472">Membrane</keyword>
<accession>V4PI55</accession>
<dbReference type="AlphaFoldDB" id="V4PI55"/>
<dbReference type="PATRIC" id="fig|1121022.4.peg.3603"/>
<dbReference type="InterPro" id="IPR004635">
    <property type="entry name" value="Pept_S49_SppA"/>
</dbReference>
<proteinExistence type="inferred from homology"/>
<sequence>MKQFFITLAAVVTALALIFVALPIGLIAWVVAASKPTVPNAVVLSLDLRQKMTDQSQNSPLSFITGSGLSTLDVVTTLHHAADDAKVKGVFIRLPEGGMSPSAAEEIRNAIIYVRRANKPVIAHSQGLYPDTMVVASYMLGASSGNLWMQPHSSFQVTGISTSTMFLKRAFDKYGIKAEYEQRYEFKNAVNPYLYSDYTPAHREATLGWMGSIYKSMIGYVAADRRTDAGKLQTTLEAGPYAAEQALKLGLVDKLGQVQEAEDAALKGAGDGAKIMDISDYERTISPSYSGDVIAVIDGEGAIVTGRADSGNSLTSRNSNMVSDEIAGAFYKAAKDKSVKAIVFRVSSPGGSDTASDQISQAMQAAKAAGKPVVVSMGEYAASGGYWVSAGASSIVANPSTLTGSIGVFGGKFAIGDALSRFGIDSHDISVGGDYSQAFSQSQNFSPTQRAAISNWIDEIYNGFVTHVAAGRKLPEATVREIAKGRVWTGEQALGLKLVDKLGGFYDAVDVAKGLAKIDSKADFRLVNYGTQTGLFGATRDSVHAGISALKALSFLGWAMSDPKAEAVMSQISDQRLREQGATILAPEPYQPSVR</sequence>
<comment type="caution">
    <text evidence="9">The sequence shown here is derived from an EMBL/GenBank/DDBJ whole genome shotgun (WGS) entry which is preliminary data.</text>
</comment>
<dbReference type="EMBL" id="AWGB01000048">
    <property type="protein sequence ID" value="ESQ86909.1"/>
    <property type="molecule type" value="Genomic_DNA"/>
</dbReference>
<dbReference type="OrthoDB" id="9764363at2"/>
<evidence type="ECO:0000313" key="10">
    <source>
        <dbReference type="Proteomes" id="UP000017837"/>
    </source>
</evidence>
<dbReference type="Gene3D" id="6.20.330.10">
    <property type="match status" value="1"/>
</dbReference>
<evidence type="ECO:0000256" key="6">
    <source>
        <dbReference type="ARBA" id="ARBA00023136"/>
    </source>
</evidence>
<dbReference type="GO" id="GO:0006465">
    <property type="term" value="P:signal peptide processing"/>
    <property type="evidence" value="ECO:0007669"/>
    <property type="project" value="InterPro"/>
</dbReference>
<dbReference type="PANTHER" id="PTHR33209">
    <property type="entry name" value="PROTEASE 4"/>
    <property type="match status" value="1"/>
</dbReference>
<evidence type="ECO:0000256" key="7">
    <source>
        <dbReference type="PIRSR" id="PIRSR001217-1"/>
    </source>
</evidence>
<evidence type="ECO:0000313" key="9">
    <source>
        <dbReference type="EMBL" id="ESQ86909.1"/>
    </source>
</evidence>
<dbReference type="PIRSF" id="PIRSF001217">
    <property type="entry name" value="Protease_4_SppA"/>
    <property type="match status" value="1"/>
</dbReference>
<dbReference type="GO" id="GO:0008236">
    <property type="term" value="F:serine-type peptidase activity"/>
    <property type="evidence" value="ECO:0007669"/>
    <property type="project" value="UniProtKB-KW"/>
</dbReference>
<evidence type="ECO:0000256" key="2">
    <source>
        <dbReference type="ARBA" id="ARBA00008683"/>
    </source>
</evidence>
<dbReference type="PANTHER" id="PTHR33209:SF1">
    <property type="entry name" value="PEPTIDASE S49 DOMAIN-CONTAINING PROTEIN"/>
    <property type="match status" value="1"/>
</dbReference>
<comment type="subcellular location">
    <subcellularLocation>
        <location evidence="1">Membrane</location>
    </subcellularLocation>
</comment>
<reference evidence="9 10" key="1">
    <citation type="journal article" date="2014" name="Nature">
        <title>Sequential evolution of bacterial morphology by co-option of a developmental regulator.</title>
        <authorList>
            <person name="Jiang C."/>
            <person name="Brown P.J."/>
            <person name="Ducret A."/>
            <person name="Brun Y.V."/>
        </authorList>
    </citation>
    <scope>NUCLEOTIDE SEQUENCE [LARGE SCALE GENOMIC DNA]</scope>
    <source>
        <strain evidence="9 10">DSM 16100</strain>
    </source>
</reference>
<keyword evidence="3" id="KW-0645">Protease</keyword>
<feature type="domain" description="Peptidase S49" evidence="8">
    <location>
        <begin position="115"/>
        <end position="267"/>
    </location>
</feature>
<dbReference type="InterPro" id="IPR047217">
    <property type="entry name" value="S49_SppA_67K_type_N"/>
</dbReference>
<evidence type="ECO:0000256" key="5">
    <source>
        <dbReference type="ARBA" id="ARBA00022825"/>
    </source>
</evidence>
<dbReference type="Gene3D" id="3.90.226.10">
    <property type="entry name" value="2-enoyl-CoA Hydratase, Chain A, domain 1"/>
    <property type="match status" value="2"/>
</dbReference>
<dbReference type="InterPro" id="IPR002142">
    <property type="entry name" value="Peptidase_S49"/>
</dbReference>
<keyword evidence="4" id="KW-0378">Hydrolase</keyword>
<dbReference type="CDD" id="cd07023">
    <property type="entry name" value="S49_Sppa_N_C"/>
    <property type="match status" value="1"/>
</dbReference>
<dbReference type="Proteomes" id="UP000017837">
    <property type="component" value="Unassembled WGS sequence"/>
</dbReference>
<keyword evidence="10" id="KW-1185">Reference proteome</keyword>
<evidence type="ECO:0000259" key="8">
    <source>
        <dbReference type="Pfam" id="PF01343"/>
    </source>
</evidence>
<feature type="active site" description="Nucleophile" evidence="7">
    <location>
        <position position="383"/>
    </location>
</feature>
<keyword evidence="5" id="KW-0720">Serine protease</keyword>
<dbReference type="InterPro" id="IPR029045">
    <property type="entry name" value="ClpP/crotonase-like_dom_sf"/>
</dbReference>